<dbReference type="GO" id="GO:0005524">
    <property type="term" value="F:ATP binding"/>
    <property type="evidence" value="ECO:0007669"/>
    <property type="project" value="InterPro"/>
</dbReference>
<feature type="compositionally biased region" description="Polar residues" evidence="1">
    <location>
        <begin position="246"/>
        <end position="273"/>
    </location>
</feature>
<sequence>MESTHFDFSAMDFQNMNFGTANGGLMADEQQSFLKPVQGNTNTGFFFGGDEGIETTTSSHFDMGSATQSFDSINTDLFSVPQESFGMSQNLNMDNTIGNASWNSQLSPSLDGFVMPTPAQTFASLYQPQASSSNKRSLQLDTQDFPVSKRQESADFTAFSPFATSNSVAGSSWTMDNIMTPSSSNDIGLTDEAADVCATWFSKYAILPSDRHVESLSQLTGESANAIRHWFGQMLKQGMAGHDSAYKSQTSLSQQEQPHTVPTTSMTFQCNPETHTSTTQPTSTRSKQRCTPTNNMELLERDEKKVYQCTRKCGKRYGRKCDWKRNEEEGYPSKSWMCSLCISLGVENVKPCYRKYHFSQHFRNIHPSLNSDDYEAASVVHSDTSFPRKCGFCAHRFVSRQERIDHLADHFKKGKCMLNWNDDEDENHNGSDNNDEDDDNDNDDQHDFSGSDGNNSSPSDQSGNTDRGGSGPNNGSGGGDHSDRPHSPGGNSQFTFSQFKQNGDVSVAFRDVDNRGFSVLRQGVSTFEESSQRSCFQGPTASCPEIIHPNNQRRISPNTDVHKSCVSGHPSPAGGNASLVAGNALSMNMEHSPKSIEVVMDSASSPAISIQDQNSRNTDFSPQEKEVLDAASPVDLVTDSLLESIVDNLLHMRNLKRLSDRPQSVPSSVGIVNNTLADATTAAALCNKPLLEGTHPPIVSTWISTDSIMEPPPPLLWPASGCEDTKEHSLPVIDYPDLHVRDEQVVLQTTVSLAPASSDKAINVLEQFAFAPTIPPQVDLRSLWSLFRVKTSQGSLTEQDKALAKFFIAMGMPLSLNSAQWNSEFIATFLEQLEKMPHSNPPRLIEPRNNSILSPSKIETVQDLAHGASQTLSALSVLSKLVNERVPSYAWQEIDAPTVKLFQSSQSFVSVKLLGSGGFSTVDEVVHRETSLRVSRKTLKNRKETALEEVQKEVAVLQKLRHPHIVRFLGAYTKGDKVSILLSPVAETTLAGWLQNCSVDKSLHLPATIVKMFGCLLSSVRYLHEQRPVVKHMDIKPQNILVMHGDQEFPHVILSDFGISSTESAEDVPAGEAKPLTRKYCAPEVPGGNSRDPAADIWSLGCVFLEMASAAFGKDDLQWVHFRAEYCDYGSKFYWQDVPRLQEHLTTFLGQAADIREATVFHTVKSMLNGTPTERPDAARLTMIFTPAPCCLDWANDKQSFPGPIEELRNVEMLVHEEGVDCVTQFCACGVKQTTEGSPKDGLTSHQERSTDNDLRSCERASAWLQDCSHNHDACRRPTNHQFLPTRLVDIRPDGLEGSSVRVINSSDIKAEENFNGSIEYAVICHQWNTADVTLSSDHLIGIQNSLEQQEHCQLRQGLDLSRGILSKAVDDALTVASRTGHRFVWIDSLCVVQDSEEEKQRECVTMASVYRNANLTIVASPTESKNNLDGLFTQNEASVPQYHLDWDNPGFSWDTRAWSLQERLLSSRLLHLAGEQMYWECNSLKASETFPHGLPTLVWEKVHTRSSTPVTPSTMSSPRCKPAASLLRDCMFLKKEEDGIDRLLPVIGTRVNDEVLGQKPIRLADLSSSKDDNVFHFDFALKLPKEGLSNVHASHELSIKYAGKETNNQFGSRRVTTMKNSLNQNLKSGSGEVGGRVDVKMDGHGMTEG</sequence>
<organism evidence="3 4">
    <name type="scientific">Amniculicola lignicola CBS 123094</name>
    <dbReference type="NCBI Taxonomy" id="1392246"/>
    <lineage>
        <taxon>Eukaryota</taxon>
        <taxon>Fungi</taxon>
        <taxon>Dikarya</taxon>
        <taxon>Ascomycota</taxon>
        <taxon>Pezizomycotina</taxon>
        <taxon>Dothideomycetes</taxon>
        <taxon>Pleosporomycetidae</taxon>
        <taxon>Pleosporales</taxon>
        <taxon>Amniculicolaceae</taxon>
        <taxon>Amniculicola</taxon>
    </lineage>
</organism>
<dbReference type="InterPro" id="IPR000719">
    <property type="entry name" value="Prot_kinase_dom"/>
</dbReference>
<reference evidence="3" key="1">
    <citation type="journal article" date="2020" name="Stud. Mycol.">
        <title>101 Dothideomycetes genomes: a test case for predicting lifestyles and emergence of pathogens.</title>
        <authorList>
            <person name="Haridas S."/>
            <person name="Albert R."/>
            <person name="Binder M."/>
            <person name="Bloem J."/>
            <person name="Labutti K."/>
            <person name="Salamov A."/>
            <person name="Andreopoulos B."/>
            <person name="Baker S."/>
            <person name="Barry K."/>
            <person name="Bills G."/>
            <person name="Bluhm B."/>
            <person name="Cannon C."/>
            <person name="Castanera R."/>
            <person name="Culley D."/>
            <person name="Daum C."/>
            <person name="Ezra D."/>
            <person name="Gonzalez J."/>
            <person name="Henrissat B."/>
            <person name="Kuo A."/>
            <person name="Liang C."/>
            <person name="Lipzen A."/>
            <person name="Lutzoni F."/>
            <person name="Magnuson J."/>
            <person name="Mondo S."/>
            <person name="Nolan M."/>
            <person name="Ohm R."/>
            <person name="Pangilinan J."/>
            <person name="Park H.-J."/>
            <person name="Ramirez L."/>
            <person name="Alfaro M."/>
            <person name="Sun H."/>
            <person name="Tritt A."/>
            <person name="Yoshinaga Y."/>
            <person name="Zwiers L.-H."/>
            <person name="Turgeon B."/>
            <person name="Goodwin S."/>
            <person name="Spatafora J."/>
            <person name="Crous P."/>
            <person name="Grigoriev I."/>
        </authorList>
    </citation>
    <scope>NUCLEOTIDE SEQUENCE</scope>
    <source>
        <strain evidence="3">CBS 123094</strain>
    </source>
</reference>
<feature type="compositionally biased region" description="Basic and acidic residues" evidence="1">
    <location>
        <begin position="1636"/>
        <end position="1650"/>
    </location>
</feature>
<feature type="compositionally biased region" description="Low complexity" evidence="1">
    <location>
        <begin position="274"/>
        <end position="285"/>
    </location>
</feature>
<evidence type="ECO:0000313" key="3">
    <source>
        <dbReference type="EMBL" id="KAF1998588.1"/>
    </source>
</evidence>
<name>A0A6A5WBT5_9PLEO</name>
<evidence type="ECO:0000256" key="1">
    <source>
        <dbReference type="SAM" id="MobiDB-lite"/>
    </source>
</evidence>
<gene>
    <name evidence="3" type="ORF">P154DRAFT_523864</name>
</gene>
<dbReference type="PROSITE" id="PS00108">
    <property type="entry name" value="PROTEIN_KINASE_ST"/>
    <property type="match status" value="1"/>
</dbReference>
<protein>
    <recommendedName>
        <fullName evidence="2">Protein kinase domain-containing protein</fullName>
    </recommendedName>
</protein>
<proteinExistence type="predicted"/>
<dbReference type="EMBL" id="ML977602">
    <property type="protein sequence ID" value="KAF1998588.1"/>
    <property type="molecule type" value="Genomic_DNA"/>
</dbReference>
<dbReference type="Pfam" id="PF00069">
    <property type="entry name" value="Pkinase"/>
    <property type="match status" value="1"/>
</dbReference>
<dbReference type="SMART" id="SM00220">
    <property type="entry name" value="S_TKc"/>
    <property type="match status" value="1"/>
</dbReference>
<feature type="region of interest" description="Disordered" evidence="1">
    <location>
        <begin position="242"/>
        <end position="291"/>
    </location>
</feature>
<dbReference type="Gene3D" id="3.30.200.20">
    <property type="entry name" value="Phosphorylase Kinase, domain 1"/>
    <property type="match status" value="1"/>
</dbReference>
<dbReference type="InterPro" id="IPR008271">
    <property type="entry name" value="Ser/Thr_kinase_AS"/>
</dbReference>
<dbReference type="Pfam" id="PF06985">
    <property type="entry name" value="HET"/>
    <property type="match status" value="1"/>
</dbReference>
<evidence type="ECO:0000259" key="2">
    <source>
        <dbReference type="PROSITE" id="PS50011"/>
    </source>
</evidence>
<dbReference type="PROSITE" id="PS50011">
    <property type="entry name" value="PROTEIN_KINASE_DOM"/>
    <property type="match status" value="1"/>
</dbReference>
<feature type="region of interest" description="Disordered" evidence="1">
    <location>
        <begin position="426"/>
        <end position="497"/>
    </location>
</feature>
<accession>A0A6A5WBT5</accession>
<feature type="compositionally biased region" description="Low complexity" evidence="1">
    <location>
        <begin position="450"/>
        <end position="464"/>
    </location>
</feature>
<evidence type="ECO:0000313" key="4">
    <source>
        <dbReference type="Proteomes" id="UP000799779"/>
    </source>
</evidence>
<dbReference type="OrthoDB" id="4062651at2759"/>
<feature type="region of interest" description="Disordered" evidence="1">
    <location>
        <begin position="1629"/>
        <end position="1650"/>
    </location>
</feature>
<feature type="domain" description="Protein kinase" evidence="2">
    <location>
        <begin position="908"/>
        <end position="1186"/>
    </location>
</feature>
<dbReference type="PANTHER" id="PTHR33112:SF16">
    <property type="entry name" value="HETEROKARYON INCOMPATIBILITY DOMAIN-CONTAINING PROTEIN"/>
    <property type="match status" value="1"/>
</dbReference>
<dbReference type="SUPFAM" id="SSF56112">
    <property type="entry name" value="Protein kinase-like (PK-like)"/>
    <property type="match status" value="1"/>
</dbReference>
<dbReference type="InterPro" id="IPR011009">
    <property type="entry name" value="Kinase-like_dom_sf"/>
</dbReference>
<dbReference type="PANTHER" id="PTHR33112">
    <property type="entry name" value="DOMAIN PROTEIN, PUTATIVE-RELATED"/>
    <property type="match status" value="1"/>
</dbReference>
<feature type="compositionally biased region" description="Gly residues" evidence="1">
    <location>
        <begin position="466"/>
        <end position="479"/>
    </location>
</feature>
<dbReference type="InterPro" id="IPR010730">
    <property type="entry name" value="HET"/>
</dbReference>
<dbReference type="CDD" id="cd00180">
    <property type="entry name" value="PKc"/>
    <property type="match status" value="1"/>
</dbReference>
<dbReference type="GO" id="GO:0004672">
    <property type="term" value="F:protein kinase activity"/>
    <property type="evidence" value="ECO:0007669"/>
    <property type="project" value="InterPro"/>
</dbReference>
<dbReference type="Proteomes" id="UP000799779">
    <property type="component" value="Unassembled WGS sequence"/>
</dbReference>
<feature type="compositionally biased region" description="Acidic residues" evidence="1">
    <location>
        <begin position="433"/>
        <end position="442"/>
    </location>
</feature>
<keyword evidence="4" id="KW-1185">Reference proteome</keyword>
<dbReference type="Gene3D" id="1.10.510.10">
    <property type="entry name" value="Transferase(Phosphotransferase) domain 1"/>
    <property type="match status" value="1"/>
</dbReference>